<dbReference type="OrthoDB" id="10624444at2759"/>
<organism evidence="1 2">
    <name type="scientific">Cudoniella acicularis</name>
    <dbReference type="NCBI Taxonomy" id="354080"/>
    <lineage>
        <taxon>Eukaryota</taxon>
        <taxon>Fungi</taxon>
        <taxon>Dikarya</taxon>
        <taxon>Ascomycota</taxon>
        <taxon>Pezizomycotina</taxon>
        <taxon>Leotiomycetes</taxon>
        <taxon>Helotiales</taxon>
        <taxon>Tricladiaceae</taxon>
        <taxon>Cudoniella</taxon>
    </lineage>
</organism>
<gene>
    <name evidence="1" type="ORF">G7Y89_g75</name>
</gene>
<dbReference type="EMBL" id="JAAMPI010000003">
    <property type="protein sequence ID" value="KAF4637993.1"/>
    <property type="molecule type" value="Genomic_DNA"/>
</dbReference>
<accession>A0A8H4W889</accession>
<proteinExistence type="predicted"/>
<dbReference type="Proteomes" id="UP000566819">
    <property type="component" value="Unassembled WGS sequence"/>
</dbReference>
<keyword evidence="2" id="KW-1185">Reference proteome</keyword>
<sequence>MHISIEGKLLVVIDSTFTKTAIEEDYYKRFYKFLPPKYIDGQYENIWDQVSAENTLFPGLGMANILNIPSDSAKIKERTPSRLETLRKVITKNGFRFVKKG</sequence>
<dbReference type="AlphaFoldDB" id="A0A8H4W889"/>
<comment type="caution">
    <text evidence="1">The sequence shown here is derived from an EMBL/GenBank/DDBJ whole genome shotgun (WGS) entry which is preliminary data.</text>
</comment>
<reference evidence="1 2" key="1">
    <citation type="submission" date="2020-03" db="EMBL/GenBank/DDBJ databases">
        <title>Draft Genome Sequence of Cudoniella acicularis.</title>
        <authorList>
            <person name="Buettner E."/>
            <person name="Kellner H."/>
        </authorList>
    </citation>
    <scope>NUCLEOTIDE SEQUENCE [LARGE SCALE GENOMIC DNA]</scope>
    <source>
        <strain evidence="1 2">DSM 108380</strain>
    </source>
</reference>
<name>A0A8H4W889_9HELO</name>
<evidence type="ECO:0000313" key="2">
    <source>
        <dbReference type="Proteomes" id="UP000566819"/>
    </source>
</evidence>
<evidence type="ECO:0000313" key="1">
    <source>
        <dbReference type="EMBL" id="KAF4637993.1"/>
    </source>
</evidence>
<protein>
    <submittedName>
        <fullName evidence="1">Uncharacterized protein</fullName>
    </submittedName>
</protein>